<reference evidence="1 2" key="1">
    <citation type="submission" date="2018-07" db="EMBL/GenBank/DDBJ databases">
        <title>Chitinophaga K2CV101002-2 sp. nov., isolated from a monsoon evergreen broad-leaved forest soil.</title>
        <authorList>
            <person name="Lv Y."/>
        </authorList>
    </citation>
    <scope>NUCLEOTIDE SEQUENCE [LARGE SCALE GENOMIC DNA]</scope>
    <source>
        <strain evidence="1 2">GDMCC 1.1288</strain>
    </source>
</reference>
<organism evidence="1 2">
    <name type="scientific">Chitinophaga silvatica</name>
    <dbReference type="NCBI Taxonomy" id="2282649"/>
    <lineage>
        <taxon>Bacteria</taxon>
        <taxon>Pseudomonadati</taxon>
        <taxon>Bacteroidota</taxon>
        <taxon>Chitinophagia</taxon>
        <taxon>Chitinophagales</taxon>
        <taxon>Chitinophagaceae</taxon>
        <taxon>Chitinophaga</taxon>
    </lineage>
</organism>
<proteinExistence type="predicted"/>
<name>A0A3E1Y5U7_9BACT</name>
<dbReference type="Proteomes" id="UP000260644">
    <property type="component" value="Unassembled WGS sequence"/>
</dbReference>
<accession>A0A3E1Y5U7</accession>
<evidence type="ECO:0000313" key="1">
    <source>
        <dbReference type="EMBL" id="RFS20120.1"/>
    </source>
</evidence>
<comment type="caution">
    <text evidence="1">The sequence shown here is derived from an EMBL/GenBank/DDBJ whole genome shotgun (WGS) entry which is preliminary data.</text>
</comment>
<keyword evidence="2" id="KW-1185">Reference proteome</keyword>
<dbReference type="EMBL" id="QPMM01000011">
    <property type="protein sequence ID" value="RFS20120.1"/>
    <property type="molecule type" value="Genomic_DNA"/>
</dbReference>
<dbReference type="AlphaFoldDB" id="A0A3E1Y5U7"/>
<sequence>MDTLYPELKDYIYYYCGRFMTEDEAMARKTASHYNLETESETMLTMMKEKGWISDEPKILSMIEDGKEALKERIIRRIWEEHQHELNLNLCPACSKITRTPKAKQCRFCFHDWH</sequence>
<protein>
    <submittedName>
        <fullName evidence="1">Uncharacterized protein</fullName>
    </submittedName>
</protein>
<dbReference type="OrthoDB" id="275225at2"/>
<gene>
    <name evidence="1" type="ORF">DVR12_20605</name>
</gene>
<dbReference type="RefSeq" id="WP_116977682.1">
    <property type="nucleotide sequence ID" value="NZ_QPMM01000011.1"/>
</dbReference>
<evidence type="ECO:0000313" key="2">
    <source>
        <dbReference type="Proteomes" id="UP000260644"/>
    </source>
</evidence>